<dbReference type="Gene3D" id="3.40.720.10">
    <property type="entry name" value="Alkaline Phosphatase, subunit A"/>
    <property type="match status" value="1"/>
</dbReference>
<dbReference type="PANTHER" id="PTHR42693:SF53">
    <property type="entry name" value="ENDO-4-O-SULFATASE"/>
    <property type="match status" value="1"/>
</dbReference>
<accession>A0A5C5YQ77</accession>
<reference evidence="7 8" key="1">
    <citation type="submission" date="2019-02" db="EMBL/GenBank/DDBJ databases">
        <title>Deep-cultivation of Planctomycetes and their phenomic and genomic characterization uncovers novel biology.</title>
        <authorList>
            <person name="Wiegand S."/>
            <person name="Jogler M."/>
            <person name="Boedeker C."/>
            <person name="Pinto D."/>
            <person name="Vollmers J."/>
            <person name="Rivas-Marin E."/>
            <person name="Kohn T."/>
            <person name="Peeters S.H."/>
            <person name="Heuer A."/>
            <person name="Rast P."/>
            <person name="Oberbeckmann S."/>
            <person name="Bunk B."/>
            <person name="Jeske O."/>
            <person name="Meyerdierks A."/>
            <person name="Storesund J.E."/>
            <person name="Kallscheuer N."/>
            <person name="Luecker S."/>
            <person name="Lage O.M."/>
            <person name="Pohl T."/>
            <person name="Merkel B.J."/>
            <person name="Hornburger P."/>
            <person name="Mueller R.-W."/>
            <person name="Bruemmer F."/>
            <person name="Labrenz M."/>
            <person name="Spormann A.M."/>
            <person name="Op Den Camp H."/>
            <person name="Overmann J."/>
            <person name="Amann R."/>
            <person name="Jetten M.S.M."/>
            <person name="Mascher T."/>
            <person name="Medema M.H."/>
            <person name="Devos D.P."/>
            <person name="Kaster A.-K."/>
            <person name="Ovreas L."/>
            <person name="Rohde M."/>
            <person name="Galperin M.Y."/>
            <person name="Jogler C."/>
        </authorList>
    </citation>
    <scope>NUCLEOTIDE SEQUENCE [LARGE SCALE GENOMIC DNA]</scope>
    <source>
        <strain evidence="7 8">Pla123a</strain>
    </source>
</reference>
<keyword evidence="3 7" id="KW-0378">Hydrolase</keyword>
<dbReference type="RefSeq" id="WP_146587378.1">
    <property type="nucleotide sequence ID" value="NZ_SJPO01000005.1"/>
</dbReference>
<evidence type="ECO:0000313" key="7">
    <source>
        <dbReference type="EMBL" id="TWT77091.1"/>
    </source>
</evidence>
<dbReference type="GO" id="GO:0046872">
    <property type="term" value="F:metal ion binding"/>
    <property type="evidence" value="ECO:0007669"/>
    <property type="project" value="UniProtKB-KW"/>
</dbReference>
<dbReference type="EMBL" id="SJPO01000005">
    <property type="protein sequence ID" value="TWT77091.1"/>
    <property type="molecule type" value="Genomic_DNA"/>
</dbReference>
<evidence type="ECO:0000256" key="5">
    <source>
        <dbReference type="SAM" id="SignalP"/>
    </source>
</evidence>
<dbReference type="EC" id="3.1.6.1" evidence="7"/>
<feature type="domain" description="Sulfatase N-terminal" evidence="6">
    <location>
        <begin position="28"/>
        <end position="355"/>
    </location>
</feature>
<dbReference type="PROSITE" id="PS00523">
    <property type="entry name" value="SULFATASE_1"/>
    <property type="match status" value="1"/>
</dbReference>
<comment type="similarity">
    <text evidence="1">Belongs to the sulfatase family.</text>
</comment>
<dbReference type="SUPFAM" id="SSF53649">
    <property type="entry name" value="Alkaline phosphatase-like"/>
    <property type="match status" value="1"/>
</dbReference>
<dbReference type="OrthoDB" id="9762324at2"/>
<protein>
    <submittedName>
        <fullName evidence="7">Arylsulfatase</fullName>
        <ecNumber evidence="7">3.1.6.1</ecNumber>
    </submittedName>
</protein>
<dbReference type="InterPro" id="IPR017850">
    <property type="entry name" value="Alkaline_phosphatase_core_sf"/>
</dbReference>
<keyword evidence="8" id="KW-1185">Reference proteome</keyword>
<dbReference type="PROSITE" id="PS00149">
    <property type="entry name" value="SULFATASE_2"/>
    <property type="match status" value="1"/>
</dbReference>
<keyword evidence="5" id="KW-0732">Signal</keyword>
<evidence type="ECO:0000256" key="3">
    <source>
        <dbReference type="ARBA" id="ARBA00022801"/>
    </source>
</evidence>
<feature type="signal peptide" evidence="5">
    <location>
        <begin position="1"/>
        <end position="24"/>
    </location>
</feature>
<organism evidence="7 8">
    <name type="scientific">Posidoniimonas polymericola</name>
    <dbReference type="NCBI Taxonomy" id="2528002"/>
    <lineage>
        <taxon>Bacteria</taxon>
        <taxon>Pseudomonadati</taxon>
        <taxon>Planctomycetota</taxon>
        <taxon>Planctomycetia</taxon>
        <taxon>Pirellulales</taxon>
        <taxon>Lacipirellulaceae</taxon>
        <taxon>Posidoniimonas</taxon>
    </lineage>
</organism>
<dbReference type="InterPro" id="IPR050738">
    <property type="entry name" value="Sulfatase"/>
</dbReference>
<evidence type="ECO:0000259" key="6">
    <source>
        <dbReference type="Pfam" id="PF00884"/>
    </source>
</evidence>
<dbReference type="PANTHER" id="PTHR42693">
    <property type="entry name" value="ARYLSULFATASE FAMILY MEMBER"/>
    <property type="match status" value="1"/>
</dbReference>
<keyword evidence="2" id="KW-0479">Metal-binding</keyword>
<dbReference type="Proteomes" id="UP000318478">
    <property type="component" value="Unassembled WGS sequence"/>
</dbReference>
<evidence type="ECO:0000256" key="1">
    <source>
        <dbReference type="ARBA" id="ARBA00008779"/>
    </source>
</evidence>
<proteinExistence type="inferred from homology"/>
<dbReference type="InterPro" id="IPR024607">
    <property type="entry name" value="Sulfatase_CS"/>
</dbReference>
<comment type="caution">
    <text evidence="7">The sequence shown here is derived from an EMBL/GenBank/DDBJ whole genome shotgun (WGS) entry which is preliminary data.</text>
</comment>
<sequence length="461" mass="50997" precursor="true">MIPLRCCGLLLATLAATFPAPAKAAERPNVIVIMSDDQGAADAGCYGATDVQTPALDALAGRGVRFTQFYSAAPVCSPSRAALLTGRYPWQVGMAGNGSPPPSEEHDNSDAFGGRGLPVDGFTMARMFQQAGYATAHIGKWHLGIGVGTQPLQQGFDYSFGFLGGCIDNYSHFDYWGGPNRHDLWENGRRVRLPGKYFPDLLVDHAAEFIDDHGDRPFFMYFAINVPHYPYQGEPKWVDYYQQQGTPYPRNLYAAWLSTLDDRLAALMKHLDDRGLRENTVVVYQADNGYSTEQRAHNGGGSSGRYRGAKFSLFEGGTRLPAVLSWPGHLPEGEVRDQLTHGCDWLPTLAELCGVEVDASLPLDGESLVDVVRSADAPTPHDAVCWRFQDQWAVRQGRWKLMHQPRGYDKSPQPELVDGKWFLADIDADPSEATNLAADHPEVVEQLRRLYESRYATNRGD</sequence>
<gene>
    <name evidence="7" type="primary">atsA_20</name>
    <name evidence="7" type="ORF">Pla123a_25210</name>
</gene>
<dbReference type="GO" id="GO:0004065">
    <property type="term" value="F:arylsulfatase activity"/>
    <property type="evidence" value="ECO:0007669"/>
    <property type="project" value="UniProtKB-EC"/>
</dbReference>
<dbReference type="AlphaFoldDB" id="A0A5C5YQ77"/>
<evidence type="ECO:0000256" key="2">
    <source>
        <dbReference type="ARBA" id="ARBA00022723"/>
    </source>
</evidence>
<evidence type="ECO:0000313" key="8">
    <source>
        <dbReference type="Proteomes" id="UP000318478"/>
    </source>
</evidence>
<dbReference type="InterPro" id="IPR000917">
    <property type="entry name" value="Sulfatase_N"/>
</dbReference>
<evidence type="ECO:0000256" key="4">
    <source>
        <dbReference type="ARBA" id="ARBA00022837"/>
    </source>
</evidence>
<dbReference type="Gene3D" id="3.30.1120.10">
    <property type="match status" value="1"/>
</dbReference>
<name>A0A5C5YQ77_9BACT</name>
<feature type="chain" id="PRO_5022776236" evidence="5">
    <location>
        <begin position="25"/>
        <end position="461"/>
    </location>
</feature>
<dbReference type="Pfam" id="PF00884">
    <property type="entry name" value="Sulfatase"/>
    <property type="match status" value="1"/>
</dbReference>
<keyword evidence="4" id="KW-0106">Calcium</keyword>